<dbReference type="AlphaFoldDB" id="A0A9E7JU46"/>
<dbReference type="Proteomes" id="UP001055439">
    <property type="component" value="Chromosome 3"/>
</dbReference>
<organism evidence="2 3">
    <name type="scientific">Musa troglodytarum</name>
    <name type="common">fe'i banana</name>
    <dbReference type="NCBI Taxonomy" id="320322"/>
    <lineage>
        <taxon>Eukaryota</taxon>
        <taxon>Viridiplantae</taxon>
        <taxon>Streptophyta</taxon>
        <taxon>Embryophyta</taxon>
        <taxon>Tracheophyta</taxon>
        <taxon>Spermatophyta</taxon>
        <taxon>Magnoliopsida</taxon>
        <taxon>Liliopsida</taxon>
        <taxon>Zingiberales</taxon>
        <taxon>Musaceae</taxon>
        <taxon>Musa</taxon>
    </lineage>
</organism>
<dbReference type="EMBL" id="CP097505">
    <property type="protein sequence ID" value="URD93705.1"/>
    <property type="molecule type" value="Genomic_DNA"/>
</dbReference>
<feature type="region of interest" description="Disordered" evidence="1">
    <location>
        <begin position="43"/>
        <end position="62"/>
    </location>
</feature>
<gene>
    <name evidence="2" type="ORF">MUK42_00774</name>
</gene>
<evidence type="ECO:0000256" key="1">
    <source>
        <dbReference type="SAM" id="MobiDB-lite"/>
    </source>
</evidence>
<name>A0A9E7JU46_9LILI</name>
<protein>
    <submittedName>
        <fullName evidence="2">Uncharacterized protein</fullName>
    </submittedName>
</protein>
<reference evidence="2" key="1">
    <citation type="submission" date="2022-05" db="EMBL/GenBank/DDBJ databases">
        <title>The Musa troglodytarum L. genome provides insights into the mechanism of non-climacteric behaviour and enrichment of carotenoids.</title>
        <authorList>
            <person name="Wang J."/>
        </authorList>
    </citation>
    <scope>NUCLEOTIDE SEQUENCE</scope>
    <source>
        <tissue evidence="2">Leaf</tissue>
    </source>
</reference>
<accession>A0A9E7JU46</accession>
<keyword evidence="3" id="KW-1185">Reference proteome</keyword>
<sequence length="100" mass="10925">MNGLSRTDTSALAPFSLLVQDLMTSITPCFWNLEHRLRQMLPNSRMESQTEGRGAAGATKPRYREVMGLKRPSSSSALASFGNMSALTFHEPSPLGLPIT</sequence>
<proteinExistence type="predicted"/>
<evidence type="ECO:0000313" key="2">
    <source>
        <dbReference type="EMBL" id="URD93705.1"/>
    </source>
</evidence>
<evidence type="ECO:0000313" key="3">
    <source>
        <dbReference type="Proteomes" id="UP001055439"/>
    </source>
</evidence>